<comment type="caution">
    <text evidence="1">The sequence shown here is derived from an EMBL/GenBank/DDBJ whole genome shotgun (WGS) entry which is preliminary data.</text>
</comment>
<dbReference type="EMBL" id="JAUSTQ010000009">
    <property type="protein sequence ID" value="MDQ0160204.1"/>
    <property type="molecule type" value="Genomic_DNA"/>
</dbReference>
<evidence type="ECO:0000313" key="2">
    <source>
        <dbReference type="Proteomes" id="UP001224359"/>
    </source>
</evidence>
<reference evidence="1 2" key="1">
    <citation type="submission" date="2023-07" db="EMBL/GenBank/DDBJ databases">
        <title>Genomic Encyclopedia of Type Strains, Phase IV (KMG-IV): sequencing the most valuable type-strain genomes for metagenomic binning, comparative biology and taxonomic classification.</title>
        <authorList>
            <person name="Goeker M."/>
        </authorList>
    </citation>
    <scope>NUCLEOTIDE SEQUENCE [LARGE SCALE GENOMIC DNA]</scope>
    <source>
        <strain evidence="1 2">DSM 16460</strain>
    </source>
</reference>
<accession>A0ABT9VH10</accession>
<gene>
    <name evidence="1" type="ORF">J2S77_002206</name>
</gene>
<name>A0ABT9VH10_9BACI</name>
<dbReference type="Proteomes" id="UP001224359">
    <property type="component" value="Unassembled WGS sequence"/>
</dbReference>
<organism evidence="1 2">
    <name type="scientific">Alkalibacillus salilacus</name>
    <dbReference type="NCBI Taxonomy" id="284582"/>
    <lineage>
        <taxon>Bacteria</taxon>
        <taxon>Bacillati</taxon>
        <taxon>Bacillota</taxon>
        <taxon>Bacilli</taxon>
        <taxon>Bacillales</taxon>
        <taxon>Bacillaceae</taxon>
        <taxon>Alkalibacillus</taxon>
    </lineage>
</organism>
<dbReference type="RefSeq" id="WP_306977279.1">
    <property type="nucleotide sequence ID" value="NZ_JAUSTQ010000009.1"/>
</dbReference>
<keyword evidence="2" id="KW-1185">Reference proteome</keyword>
<protein>
    <recommendedName>
        <fullName evidence="3">DUF4860 domain-containing protein</fullName>
    </recommendedName>
</protein>
<evidence type="ECO:0008006" key="3">
    <source>
        <dbReference type="Google" id="ProtNLM"/>
    </source>
</evidence>
<evidence type="ECO:0000313" key="1">
    <source>
        <dbReference type="EMBL" id="MDQ0160204.1"/>
    </source>
</evidence>
<sequence length="151" mass="17709">MSRAMLLFTTLFVLIGAIVYFMTNEEIEYVSGDVLLEDVDLDSLENVRIERHNIDSDYRYETAEIENEELMNTLFQSINQSTLQPLQGDIFGLSYVMYFEVNHRQMSLRFSENYITSDVNQQAYQFEDNGTLIETLESFDITWEPPQDTQN</sequence>
<proteinExistence type="predicted"/>